<proteinExistence type="predicted"/>
<dbReference type="Proteomes" id="UP000224355">
    <property type="component" value="Segment"/>
</dbReference>
<dbReference type="EMBL" id="KY087898">
    <property type="protein sequence ID" value="APD19692.1"/>
    <property type="molecule type" value="Genomic_DNA"/>
</dbReference>
<protein>
    <submittedName>
        <fullName evidence="1">Uncharacterized protein</fullName>
    </submittedName>
</protein>
<evidence type="ECO:0000313" key="1">
    <source>
        <dbReference type="EMBL" id="APD19692.1"/>
    </source>
</evidence>
<keyword evidence="2" id="KW-1185">Reference proteome</keyword>
<sequence>MAKVVTVTQYEAVDGSLFLSEAECNAHEFKLENGARIEAAAEAFLNTTKAIDRSRNMQGNVIANFLAFYLPWVEAGSPAVERTVFDTPKAEKVEGAEGEAAAPAVAEVAAEGTEEPAMF</sequence>
<reference evidence="1 2" key="2">
    <citation type="submission" date="2018-04" db="EMBL/GenBank/DDBJ databases">
        <authorList>
            <person name="Shneider M.M."/>
            <person name="Kabanova A.P."/>
            <person name="Vo T.N.H."/>
            <person name="Korzhenkov A."/>
            <person name="Samarov N.I."/>
            <person name="Toshchakov S.V."/>
            <person name="Miroshnikov K.K."/>
            <person name="Ignatov A.N."/>
            <person name="Kulikov E.E."/>
            <person name="Miroshnikov K.A."/>
        </authorList>
    </citation>
    <scope>NUCLEOTIDE SEQUENCE [LARGE SCALE GENOMIC DNA]</scope>
</reference>
<gene>
    <name evidence="1" type="ORF">PP101_31</name>
</gene>
<accession>A0A1J0MEX0</accession>
<reference evidence="2" key="1">
    <citation type="submission" date="2016-11" db="EMBL/GenBank/DDBJ databases">
        <authorList>
            <person name="Shneider M.M."/>
            <person name="Kabanova A.P."/>
            <person name="Vo T.N.H."/>
            <person name="Korzhenkov A."/>
            <person name="Samarov N.I."/>
            <person name="Toshchakov S.V."/>
            <person name="Miroshnikov K.K."/>
            <person name="Ignatov A.N."/>
            <person name="Kulikov E.E."/>
            <person name="Miroshnikov K.A."/>
        </authorList>
    </citation>
    <scope>NUCLEOTIDE SEQUENCE [LARGE SCALE GENOMIC DNA]</scope>
</reference>
<evidence type="ECO:0000313" key="2">
    <source>
        <dbReference type="Proteomes" id="UP000224355"/>
    </source>
</evidence>
<organism evidence="1 2">
    <name type="scientific">Pectobacterium phage PP101</name>
    <dbReference type="NCBI Taxonomy" id="1916414"/>
    <lineage>
        <taxon>Viruses</taxon>
        <taxon>Duplodnaviria</taxon>
        <taxon>Heunggongvirae</taxon>
        <taxon>Uroviricota</taxon>
        <taxon>Caudoviricetes</taxon>
        <taxon>Chaseviridae</taxon>
        <taxon>Cleopatravirinae</taxon>
        <taxon>Suwonvirus</taxon>
        <taxon>Suwonvirus PP101</taxon>
    </lineage>
</organism>
<name>A0A1J0MEX0_9CAUD</name>